<dbReference type="SUPFAM" id="SSF47923">
    <property type="entry name" value="Ypt/Rab-GAP domain of gyp1p"/>
    <property type="match status" value="2"/>
</dbReference>
<comment type="caution">
    <text evidence="3">The sequence shown here is derived from an EMBL/GenBank/DDBJ whole genome shotgun (WGS) entry which is preliminary data.</text>
</comment>
<dbReference type="InterPro" id="IPR000195">
    <property type="entry name" value="Rab-GAP-TBC_dom"/>
</dbReference>
<dbReference type="PROSITE" id="PS50086">
    <property type="entry name" value="TBC_RABGAP"/>
    <property type="match status" value="1"/>
</dbReference>
<reference evidence="3" key="1">
    <citation type="submission" date="2021-11" db="EMBL/GenBank/DDBJ databases">
        <authorList>
            <consortium name="Genoscope - CEA"/>
            <person name="William W."/>
        </authorList>
    </citation>
    <scope>NUCLEOTIDE SEQUENCE</scope>
</reference>
<dbReference type="Gene3D" id="1.10.472.80">
    <property type="entry name" value="Ypt/Rab-GAP domain of gyp1p, domain 3"/>
    <property type="match status" value="1"/>
</dbReference>
<dbReference type="EMBL" id="CAKKNE010000001">
    <property type="protein sequence ID" value="CAH0363931.1"/>
    <property type="molecule type" value="Genomic_DNA"/>
</dbReference>
<dbReference type="Pfam" id="PF00566">
    <property type="entry name" value="RabGAP-TBC"/>
    <property type="match status" value="1"/>
</dbReference>
<keyword evidence="4" id="KW-1185">Reference proteome</keyword>
<evidence type="ECO:0000313" key="3">
    <source>
        <dbReference type="EMBL" id="CAH0363931.1"/>
    </source>
</evidence>
<evidence type="ECO:0000256" key="1">
    <source>
        <dbReference type="SAM" id="MobiDB-lite"/>
    </source>
</evidence>
<evidence type="ECO:0000313" key="4">
    <source>
        <dbReference type="Proteomes" id="UP000789595"/>
    </source>
</evidence>
<proteinExistence type="predicted"/>
<gene>
    <name evidence="3" type="ORF">PECAL_1P02730</name>
</gene>
<organism evidence="3 4">
    <name type="scientific">Pelagomonas calceolata</name>
    <dbReference type="NCBI Taxonomy" id="35677"/>
    <lineage>
        <taxon>Eukaryota</taxon>
        <taxon>Sar</taxon>
        <taxon>Stramenopiles</taxon>
        <taxon>Ochrophyta</taxon>
        <taxon>Pelagophyceae</taxon>
        <taxon>Pelagomonadales</taxon>
        <taxon>Pelagomonadaceae</taxon>
        <taxon>Pelagomonas</taxon>
    </lineage>
</organism>
<dbReference type="SMART" id="SM00164">
    <property type="entry name" value="TBC"/>
    <property type="match status" value="1"/>
</dbReference>
<dbReference type="Proteomes" id="UP000789595">
    <property type="component" value="Unassembled WGS sequence"/>
</dbReference>
<feature type="domain" description="Rab-GAP TBC" evidence="2">
    <location>
        <begin position="1"/>
        <end position="270"/>
    </location>
</feature>
<dbReference type="PANTHER" id="PTHR22957">
    <property type="entry name" value="TBC1 DOMAIN FAMILY MEMBER GTPASE-ACTIVATING PROTEIN"/>
    <property type="match status" value="1"/>
</dbReference>
<dbReference type="GO" id="GO:0005096">
    <property type="term" value="F:GTPase activator activity"/>
    <property type="evidence" value="ECO:0007669"/>
    <property type="project" value="TreeGrafter"/>
</dbReference>
<feature type="region of interest" description="Disordered" evidence="1">
    <location>
        <begin position="377"/>
        <end position="402"/>
    </location>
</feature>
<name>A0A8J2SAS0_9STRA</name>
<accession>A0A8J2SAS0</accession>
<protein>
    <recommendedName>
        <fullName evidence="2">Rab-GAP TBC domain-containing protein</fullName>
    </recommendedName>
</protein>
<dbReference type="OrthoDB" id="159449at2759"/>
<sequence>MTRTNPRQPLWQRVKEEADYKTLGSAHDRQKLSTLADGARWEHGADAAKLSTYAARHAAAQPAYDAAAARYAADDGDDDDRFAELPRIAKDVPRTFGGVDAPCAAAARAQASPAMPGWALRLIGMAPTVEEDDDGDDKELYDRRRAERLARLLNIGNEQLPYAQGMNFVAASILSECERGGGADEALAFGLYCYALRDLGCEKLYGRRLPAALAALDLSLRRHAPALHAHLSSCGFDPQLYAVEWLSALFVVSVPRTLSLAVLDLLFAGLEDAPIRVAVAILRQAEKPLLRLKTLDDLVAGFKPAVRAVRPKLVLIDVLRVANRVPLLASPASPKSARSNAVETPFGEGIVTGVAAQGRVAVALTWGGRAELERRLVTSAPPPPPPDSSPSIPTARWTGSSPDVNWFRARADFADY</sequence>
<dbReference type="InterPro" id="IPR035969">
    <property type="entry name" value="Rab-GAP_TBC_sf"/>
</dbReference>
<evidence type="ECO:0000259" key="2">
    <source>
        <dbReference type="PROSITE" id="PS50086"/>
    </source>
</evidence>
<dbReference type="AlphaFoldDB" id="A0A8J2SAS0"/>